<feature type="transmembrane region" description="Helical" evidence="6">
    <location>
        <begin position="84"/>
        <end position="104"/>
    </location>
</feature>
<reference evidence="8" key="2">
    <citation type="journal article" date="2022" name="Sci. Rep.">
        <title>In silico prediction of the enzymes involved in the degradation of the herbicide molinate by Gulosibacter molinativorax ON4T.</title>
        <authorList>
            <person name="Lopes A.R."/>
            <person name="Bunin E."/>
            <person name="Viana A.T."/>
            <person name="Froufe H."/>
            <person name="Munoz-Merida A."/>
            <person name="Pinho D."/>
            <person name="Figueiredo J."/>
            <person name="Barroso C."/>
            <person name="Vaz-Moreira I."/>
            <person name="Bellanger X."/>
            <person name="Egas C."/>
            <person name="Nunes O.C."/>
        </authorList>
    </citation>
    <scope>NUCLEOTIDE SEQUENCE</scope>
    <source>
        <strain evidence="8">ON4</strain>
    </source>
</reference>
<evidence type="ECO:0000256" key="3">
    <source>
        <dbReference type="ARBA" id="ARBA00022692"/>
    </source>
</evidence>
<dbReference type="Pfam" id="PF04138">
    <property type="entry name" value="GtrA_DPMS_TM"/>
    <property type="match status" value="1"/>
</dbReference>
<accession>A0ABT7C854</accession>
<feature type="transmembrane region" description="Helical" evidence="6">
    <location>
        <begin position="119"/>
        <end position="139"/>
    </location>
</feature>
<keyword evidence="4 6" id="KW-1133">Transmembrane helix</keyword>
<evidence type="ECO:0000313" key="9">
    <source>
        <dbReference type="Proteomes" id="UP001170379"/>
    </source>
</evidence>
<evidence type="ECO:0000256" key="5">
    <source>
        <dbReference type="ARBA" id="ARBA00023136"/>
    </source>
</evidence>
<keyword evidence="5 6" id="KW-0472">Membrane</keyword>
<dbReference type="Proteomes" id="UP001170379">
    <property type="component" value="Unassembled WGS sequence"/>
</dbReference>
<feature type="transmembrane region" description="Helical" evidence="6">
    <location>
        <begin position="12"/>
        <end position="32"/>
    </location>
</feature>
<dbReference type="InterPro" id="IPR051401">
    <property type="entry name" value="GtrA_CellWall_Glycosyl"/>
</dbReference>
<feature type="domain" description="GtrA/DPMS transmembrane" evidence="7">
    <location>
        <begin position="13"/>
        <end position="140"/>
    </location>
</feature>
<comment type="caution">
    <text evidence="8">The sequence shown here is derived from an EMBL/GenBank/DDBJ whole genome shotgun (WGS) entry which is preliminary data.</text>
</comment>
<organism evidence="8 9">
    <name type="scientific">Gulosibacter molinativorax</name>
    <dbReference type="NCBI Taxonomy" id="256821"/>
    <lineage>
        <taxon>Bacteria</taxon>
        <taxon>Bacillati</taxon>
        <taxon>Actinomycetota</taxon>
        <taxon>Actinomycetes</taxon>
        <taxon>Micrococcales</taxon>
        <taxon>Microbacteriaceae</taxon>
        <taxon>Gulosibacter</taxon>
    </lineage>
</organism>
<evidence type="ECO:0000256" key="6">
    <source>
        <dbReference type="SAM" id="Phobius"/>
    </source>
</evidence>
<evidence type="ECO:0000256" key="4">
    <source>
        <dbReference type="ARBA" id="ARBA00022989"/>
    </source>
</evidence>
<dbReference type="InterPro" id="IPR007267">
    <property type="entry name" value="GtrA_DPMS_TM"/>
</dbReference>
<keyword evidence="3 6" id="KW-0812">Transmembrane</keyword>
<proteinExistence type="inferred from homology"/>
<name>A0ABT7C854_9MICO</name>
<dbReference type="PANTHER" id="PTHR38459">
    <property type="entry name" value="PROPHAGE BACTOPRENOL-LINKED GLUCOSE TRANSLOCASE HOMOLOG"/>
    <property type="match status" value="1"/>
</dbReference>
<comment type="subcellular location">
    <subcellularLocation>
        <location evidence="1">Membrane</location>
        <topology evidence="1">Multi-pass membrane protein</topology>
    </subcellularLocation>
</comment>
<dbReference type="RefSeq" id="WP_035733294.1">
    <property type="nucleotide sequence ID" value="NZ_CP028426.1"/>
</dbReference>
<evidence type="ECO:0000259" key="7">
    <source>
        <dbReference type="Pfam" id="PF04138"/>
    </source>
</evidence>
<dbReference type="EMBL" id="PXVD01000011">
    <property type="protein sequence ID" value="MDJ1371327.1"/>
    <property type="molecule type" value="Genomic_DNA"/>
</dbReference>
<keyword evidence="9" id="KW-1185">Reference proteome</keyword>
<evidence type="ECO:0000313" key="8">
    <source>
        <dbReference type="EMBL" id="MDJ1371327.1"/>
    </source>
</evidence>
<dbReference type="PANTHER" id="PTHR38459:SF1">
    <property type="entry name" value="PROPHAGE BACTOPRENOL-LINKED GLUCOSE TRANSLOCASE HOMOLOG"/>
    <property type="match status" value="1"/>
</dbReference>
<reference evidence="8" key="1">
    <citation type="submission" date="2018-03" db="EMBL/GenBank/DDBJ databases">
        <authorList>
            <person name="Nunes O.C."/>
            <person name="Lopes A.R."/>
            <person name="Froufe H."/>
            <person name="Munoz-Merida A."/>
            <person name="Barroso C."/>
            <person name="Egas C."/>
        </authorList>
    </citation>
    <scope>NUCLEOTIDE SEQUENCE</scope>
    <source>
        <strain evidence="8">ON4</strain>
    </source>
</reference>
<comment type="similarity">
    <text evidence="2">Belongs to the GtrA family.</text>
</comment>
<gene>
    <name evidence="8" type="ORF">C7K25_08095</name>
</gene>
<evidence type="ECO:0000256" key="2">
    <source>
        <dbReference type="ARBA" id="ARBA00009399"/>
    </source>
</evidence>
<feature type="transmembrane region" description="Helical" evidence="6">
    <location>
        <begin position="44"/>
        <end position="63"/>
    </location>
</feature>
<protein>
    <submittedName>
        <fullName evidence="8">GtrA family protein</fullName>
    </submittedName>
</protein>
<sequence>MPWFRHLVGQLLKFGLIGGLGVFVDLGVYTLLRTTILTPEAHALGPMVAKVIATLVAIAWSWLGNRFWTFRKHRATGQHATREGLEFLGVSLAGMVIGLVPLWITHYLLGWQSLVVDNVSNLIGIGLGSVFRFALYRWWVYSPKRQHWLEVQDAADDTLSSREAATAP</sequence>
<evidence type="ECO:0000256" key="1">
    <source>
        <dbReference type="ARBA" id="ARBA00004141"/>
    </source>
</evidence>